<sequence>MMLIISSLCALFQKEQKKNNLNKNKKIMYRTEDVFEVFSNVVISTNFLQSATSHYAALRNKENAEATLKDFSYRFFGKVFQAGPECLFIDVYLLLLSVFSYSNTFIGNLFNISINDRYHSY</sequence>
<dbReference type="EMBL" id="JAHRIN010017088">
    <property type="protein sequence ID" value="MEQ2196803.1"/>
    <property type="molecule type" value="Genomic_DNA"/>
</dbReference>
<protein>
    <submittedName>
        <fullName evidence="1">Uncharacterized protein</fullName>
    </submittedName>
</protein>
<organism evidence="1 2">
    <name type="scientific">Xenoophorus captivus</name>
    <dbReference type="NCBI Taxonomy" id="1517983"/>
    <lineage>
        <taxon>Eukaryota</taxon>
        <taxon>Metazoa</taxon>
        <taxon>Chordata</taxon>
        <taxon>Craniata</taxon>
        <taxon>Vertebrata</taxon>
        <taxon>Euteleostomi</taxon>
        <taxon>Actinopterygii</taxon>
        <taxon>Neopterygii</taxon>
        <taxon>Teleostei</taxon>
        <taxon>Neoteleostei</taxon>
        <taxon>Acanthomorphata</taxon>
        <taxon>Ovalentaria</taxon>
        <taxon>Atherinomorphae</taxon>
        <taxon>Cyprinodontiformes</taxon>
        <taxon>Goodeidae</taxon>
        <taxon>Xenoophorus</taxon>
    </lineage>
</organism>
<name>A0ABV0QLT9_9TELE</name>
<keyword evidence="2" id="KW-1185">Reference proteome</keyword>
<accession>A0ABV0QLT9</accession>
<proteinExistence type="predicted"/>
<dbReference type="Proteomes" id="UP001434883">
    <property type="component" value="Unassembled WGS sequence"/>
</dbReference>
<gene>
    <name evidence="1" type="ORF">XENOCAPTIV_013621</name>
</gene>
<evidence type="ECO:0000313" key="1">
    <source>
        <dbReference type="EMBL" id="MEQ2196803.1"/>
    </source>
</evidence>
<comment type="caution">
    <text evidence="1">The sequence shown here is derived from an EMBL/GenBank/DDBJ whole genome shotgun (WGS) entry which is preliminary data.</text>
</comment>
<reference evidence="1 2" key="1">
    <citation type="submission" date="2021-06" db="EMBL/GenBank/DDBJ databases">
        <authorList>
            <person name="Palmer J.M."/>
        </authorList>
    </citation>
    <scope>NUCLEOTIDE SEQUENCE [LARGE SCALE GENOMIC DNA]</scope>
    <source>
        <strain evidence="1 2">XC_2019</strain>
        <tissue evidence="1">Muscle</tissue>
    </source>
</reference>
<evidence type="ECO:0000313" key="2">
    <source>
        <dbReference type="Proteomes" id="UP001434883"/>
    </source>
</evidence>